<dbReference type="RefSeq" id="WP_005558823.1">
    <property type="nucleotide sequence ID" value="NZ_AOIB01000036.1"/>
</dbReference>
<reference evidence="1 2" key="1">
    <citation type="journal article" date="2014" name="PLoS Genet.">
        <title>Phylogenetically driven sequencing of extremely halophilic archaea reveals strategies for static and dynamic osmo-response.</title>
        <authorList>
            <person name="Becker E.A."/>
            <person name="Seitzer P.M."/>
            <person name="Tritt A."/>
            <person name="Larsen D."/>
            <person name="Krusor M."/>
            <person name="Yao A.I."/>
            <person name="Wu D."/>
            <person name="Madern D."/>
            <person name="Eisen J.A."/>
            <person name="Darling A.E."/>
            <person name="Facciotti M.T."/>
        </authorList>
    </citation>
    <scope>NUCLEOTIDE SEQUENCE [LARGE SCALE GENOMIC DNA]</scope>
    <source>
        <strain evidence="1 2">DSM 10524</strain>
    </source>
</reference>
<accession>L9WYK4</accession>
<sequence length="244" mass="25861">MTGSADGTATVEFFGVPGAGKSTIARRLTERLAATGRPVSEPTYELAHGVSSARRYLAKSGYAATGTCRRPRQALAAARAIAESGQPSPRALVKTTFNWLYVTGVLESRKSGELQVLDQGLVQAAWSVGLGAERDRTTPLCELAVDALSRAGPSVVVVVDVAPETVRERLASRADGDTRVSPAGDGHGVSEAFERKDRIERSLADAVADEPSVDLLRVDNESQADLEDAVATVLERLEGERHHG</sequence>
<name>L9WYK4_9EURY</name>
<dbReference type="InterPro" id="IPR027417">
    <property type="entry name" value="P-loop_NTPase"/>
</dbReference>
<dbReference type="AlphaFoldDB" id="L9WYK4"/>
<evidence type="ECO:0000313" key="2">
    <source>
        <dbReference type="Proteomes" id="UP000011688"/>
    </source>
</evidence>
<dbReference type="Gene3D" id="3.40.50.300">
    <property type="entry name" value="P-loop containing nucleotide triphosphate hydrolases"/>
    <property type="match status" value="1"/>
</dbReference>
<dbReference type="SUPFAM" id="SSF52540">
    <property type="entry name" value="P-loop containing nucleoside triphosphate hydrolases"/>
    <property type="match status" value="1"/>
</dbReference>
<dbReference type="Proteomes" id="UP000011688">
    <property type="component" value="Unassembled WGS sequence"/>
</dbReference>
<evidence type="ECO:0000313" key="1">
    <source>
        <dbReference type="EMBL" id="ELY54560.1"/>
    </source>
</evidence>
<proteinExistence type="predicted"/>
<evidence type="ECO:0008006" key="3">
    <source>
        <dbReference type="Google" id="ProtNLM"/>
    </source>
</evidence>
<protein>
    <recommendedName>
        <fullName evidence="3">Thymidylate kinase</fullName>
    </recommendedName>
</protein>
<organism evidence="1 2">
    <name type="scientific">Natronococcus amylolyticus DSM 10524</name>
    <dbReference type="NCBI Taxonomy" id="1227497"/>
    <lineage>
        <taxon>Archaea</taxon>
        <taxon>Methanobacteriati</taxon>
        <taxon>Methanobacteriota</taxon>
        <taxon>Stenosarchaea group</taxon>
        <taxon>Halobacteria</taxon>
        <taxon>Halobacteriales</taxon>
        <taxon>Natrialbaceae</taxon>
        <taxon>Natronococcus</taxon>
    </lineage>
</organism>
<dbReference type="STRING" id="1227497.C491_18199"/>
<keyword evidence="2" id="KW-1185">Reference proteome</keyword>
<dbReference type="OrthoDB" id="351022at2157"/>
<dbReference type="EMBL" id="AOIB01000036">
    <property type="protein sequence ID" value="ELY54560.1"/>
    <property type="molecule type" value="Genomic_DNA"/>
</dbReference>
<gene>
    <name evidence="1" type="ORF">C491_18199</name>
</gene>
<comment type="caution">
    <text evidence="1">The sequence shown here is derived from an EMBL/GenBank/DDBJ whole genome shotgun (WGS) entry which is preliminary data.</text>
</comment>
<dbReference type="Pfam" id="PF13671">
    <property type="entry name" value="AAA_33"/>
    <property type="match status" value="1"/>
</dbReference>
<dbReference type="eggNOG" id="arCOG01891">
    <property type="taxonomic scope" value="Archaea"/>
</dbReference>